<organism evidence="2 3">
    <name type="scientific">Variovorax paradoxus</name>
    <dbReference type="NCBI Taxonomy" id="34073"/>
    <lineage>
        <taxon>Bacteria</taxon>
        <taxon>Pseudomonadati</taxon>
        <taxon>Pseudomonadota</taxon>
        <taxon>Betaproteobacteria</taxon>
        <taxon>Burkholderiales</taxon>
        <taxon>Comamonadaceae</taxon>
        <taxon>Variovorax</taxon>
    </lineage>
</organism>
<evidence type="ECO:0000313" key="3">
    <source>
        <dbReference type="Proteomes" id="UP000249135"/>
    </source>
</evidence>
<dbReference type="Proteomes" id="UP000249135">
    <property type="component" value="Unassembled WGS sequence"/>
</dbReference>
<dbReference type="EMBL" id="QFPP01000005">
    <property type="protein sequence ID" value="PZQ78133.1"/>
    <property type="molecule type" value="Genomic_DNA"/>
</dbReference>
<evidence type="ECO:0000313" key="2">
    <source>
        <dbReference type="EMBL" id="PZQ78133.1"/>
    </source>
</evidence>
<proteinExistence type="predicted"/>
<evidence type="ECO:0000256" key="1">
    <source>
        <dbReference type="SAM" id="MobiDB-lite"/>
    </source>
</evidence>
<feature type="region of interest" description="Disordered" evidence="1">
    <location>
        <begin position="1"/>
        <end position="86"/>
    </location>
</feature>
<protein>
    <submittedName>
        <fullName evidence="2">Uncharacterized protein</fullName>
    </submittedName>
</protein>
<dbReference type="AlphaFoldDB" id="A0A2W5SF11"/>
<accession>A0A2W5SF11</accession>
<sequence>MARRSAAVTGSLDGRRPQACSARADLDRKTGVTGWREPASQPTPPCNPNGKRSAQAKGRRREGSKPERPRRLKAVSVWPSHLDGDW</sequence>
<reference evidence="2 3" key="1">
    <citation type="submission" date="2017-08" db="EMBL/GenBank/DDBJ databases">
        <title>Infants hospitalized years apart are colonized by the same room-sourced microbial strains.</title>
        <authorList>
            <person name="Brooks B."/>
            <person name="Olm M.R."/>
            <person name="Firek B.A."/>
            <person name="Baker R."/>
            <person name="Thomas B.C."/>
            <person name="Morowitz M.J."/>
            <person name="Banfield J.F."/>
        </authorList>
    </citation>
    <scope>NUCLEOTIDE SEQUENCE [LARGE SCALE GENOMIC DNA]</scope>
    <source>
        <strain evidence="2">S2_005_003_R2_41</strain>
    </source>
</reference>
<comment type="caution">
    <text evidence="2">The sequence shown here is derived from an EMBL/GenBank/DDBJ whole genome shotgun (WGS) entry which is preliminary data.</text>
</comment>
<name>A0A2W5SF11_VARPD</name>
<gene>
    <name evidence="2" type="ORF">DI563_01550</name>
</gene>